<comment type="pathway">
    <text evidence="5">Cofactor biosynthesis; coenzyme A biosynthesis; CoA from (R)-pantothenate: step 5/5.</text>
</comment>
<dbReference type="UniPathway" id="UPA00241">
    <property type="reaction ID" value="UER00356"/>
</dbReference>
<proteinExistence type="inferred from homology"/>
<keyword evidence="3 5" id="KW-0067">ATP-binding</keyword>
<keyword evidence="5" id="KW-0963">Cytoplasm</keyword>
<evidence type="ECO:0000256" key="3">
    <source>
        <dbReference type="ARBA" id="ARBA00022840"/>
    </source>
</evidence>
<keyword evidence="8" id="KW-1185">Reference proteome</keyword>
<dbReference type="HAMAP" id="MF_00376">
    <property type="entry name" value="Dephospho_CoA_kinase"/>
    <property type="match status" value="1"/>
</dbReference>
<comment type="similarity">
    <text evidence="1 5">Belongs to the CoaE family.</text>
</comment>
<dbReference type="Gene3D" id="3.40.50.300">
    <property type="entry name" value="P-loop containing nucleotide triphosphate hydrolases"/>
    <property type="match status" value="1"/>
</dbReference>
<reference evidence="7 8" key="1">
    <citation type="submission" date="2019-07" db="EMBL/GenBank/DDBJ databases">
        <title>Thalassofilum flectens gen. nov., sp. nov., a novel moderate thermophilic anaerobe from a shallow sea hot spring in Kunashir Island (Russia), representing a new family in the order Bacteroidales, and proposal of Thalassofilacea fam. nov.</title>
        <authorList>
            <person name="Kochetkova T.V."/>
            <person name="Podosokorskaya O.A."/>
            <person name="Novikov A."/>
            <person name="Elcheninov A.G."/>
            <person name="Toshchakov S.V."/>
            <person name="Kublanov I.V."/>
        </authorList>
    </citation>
    <scope>NUCLEOTIDE SEQUENCE [LARGE SCALE GENOMIC DNA]</scope>
    <source>
        <strain evidence="7 8">38-H</strain>
    </source>
</reference>
<dbReference type="PANTHER" id="PTHR10695:SF46">
    <property type="entry name" value="BIFUNCTIONAL COENZYME A SYNTHASE-RELATED"/>
    <property type="match status" value="1"/>
</dbReference>
<dbReference type="GO" id="GO:0005737">
    <property type="term" value="C:cytoplasm"/>
    <property type="evidence" value="ECO:0007669"/>
    <property type="project" value="UniProtKB-SubCell"/>
</dbReference>
<evidence type="ECO:0000256" key="1">
    <source>
        <dbReference type="ARBA" id="ARBA00009018"/>
    </source>
</evidence>
<dbReference type="EC" id="2.7.1.24" evidence="5 6"/>
<evidence type="ECO:0000256" key="5">
    <source>
        <dbReference type="HAMAP-Rule" id="MF_00376"/>
    </source>
</evidence>
<dbReference type="PANTHER" id="PTHR10695">
    <property type="entry name" value="DEPHOSPHO-COA KINASE-RELATED"/>
    <property type="match status" value="1"/>
</dbReference>
<comment type="catalytic activity">
    <reaction evidence="5">
        <text>3'-dephospho-CoA + ATP = ADP + CoA + H(+)</text>
        <dbReference type="Rhea" id="RHEA:18245"/>
        <dbReference type="ChEBI" id="CHEBI:15378"/>
        <dbReference type="ChEBI" id="CHEBI:30616"/>
        <dbReference type="ChEBI" id="CHEBI:57287"/>
        <dbReference type="ChEBI" id="CHEBI:57328"/>
        <dbReference type="ChEBI" id="CHEBI:456216"/>
        <dbReference type="EC" id="2.7.1.24"/>
    </reaction>
</comment>
<protein>
    <recommendedName>
        <fullName evidence="5 6">Dephospho-CoA kinase</fullName>
        <ecNumber evidence="5 6">2.7.1.24</ecNumber>
    </recommendedName>
    <alternativeName>
        <fullName evidence="5">Dephosphocoenzyme A kinase</fullName>
    </alternativeName>
</protein>
<dbReference type="SUPFAM" id="SSF52540">
    <property type="entry name" value="P-loop containing nucleoside triphosphate hydrolases"/>
    <property type="match status" value="1"/>
</dbReference>
<dbReference type="Proteomes" id="UP000500961">
    <property type="component" value="Chromosome"/>
</dbReference>
<evidence type="ECO:0000256" key="6">
    <source>
        <dbReference type="NCBIfam" id="TIGR00152"/>
    </source>
</evidence>
<dbReference type="CDD" id="cd02022">
    <property type="entry name" value="DPCK"/>
    <property type="match status" value="1"/>
</dbReference>
<dbReference type="AlphaFoldDB" id="A0A7D4CRG8"/>
<accession>A0A7D4CRG8</accession>
<dbReference type="GO" id="GO:0005524">
    <property type="term" value="F:ATP binding"/>
    <property type="evidence" value="ECO:0007669"/>
    <property type="project" value="UniProtKB-UniRule"/>
</dbReference>
<dbReference type="InterPro" id="IPR001977">
    <property type="entry name" value="Depp_CoAkinase"/>
</dbReference>
<organism evidence="7 8">
    <name type="scientific">Tenuifilum thalassicum</name>
    <dbReference type="NCBI Taxonomy" id="2590900"/>
    <lineage>
        <taxon>Bacteria</taxon>
        <taxon>Pseudomonadati</taxon>
        <taxon>Bacteroidota</taxon>
        <taxon>Bacteroidia</taxon>
        <taxon>Bacteroidales</taxon>
        <taxon>Tenuifilaceae</taxon>
        <taxon>Tenuifilum</taxon>
    </lineage>
</organism>
<feature type="binding site" evidence="5">
    <location>
        <begin position="12"/>
        <end position="17"/>
    </location>
    <ligand>
        <name>ATP</name>
        <dbReference type="ChEBI" id="CHEBI:30616"/>
    </ligand>
</feature>
<dbReference type="PROSITE" id="PS51219">
    <property type="entry name" value="DPCK"/>
    <property type="match status" value="1"/>
</dbReference>
<keyword evidence="5 7" id="KW-0418">Kinase</keyword>
<dbReference type="GO" id="GO:0004140">
    <property type="term" value="F:dephospho-CoA kinase activity"/>
    <property type="evidence" value="ECO:0007669"/>
    <property type="project" value="UniProtKB-UniRule"/>
</dbReference>
<dbReference type="GO" id="GO:0015937">
    <property type="term" value="P:coenzyme A biosynthetic process"/>
    <property type="evidence" value="ECO:0007669"/>
    <property type="project" value="UniProtKB-UniRule"/>
</dbReference>
<dbReference type="EMBL" id="CP041345">
    <property type="protein sequence ID" value="QKG80105.1"/>
    <property type="molecule type" value="Genomic_DNA"/>
</dbReference>
<comment type="subcellular location">
    <subcellularLocation>
        <location evidence="5">Cytoplasm</location>
    </subcellularLocation>
</comment>
<dbReference type="InterPro" id="IPR027417">
    <property type="entry name" value="P-loop_NTPase"/>
</dbReference>
<keyword evidence="2 5" id="KW-0547">Nucleotide-binding</keyword>
<evidence type="ECO:0000256" key="4">
    <source>
        <dbReference type="ARBA" id="ARBA00022993"/>
    </source>
</evidence>
<sequence>MSIKIGITGGIGSGKTFICKIIEHLGYPVFYSDDVARSITETDDSVIDSIKKYFGEKIYFGRKLNRKLLASIVFNDKSKLKMLNSIIHPAVASYFEEWCKLNSHHKLVFKEAAILFESGAYKQLDKNILVTAPLGIRIKRVMERDGVGEQAVKERVKNQMPEDEKIKLADFVIINDSEHLIVPQVINIIESVLK</sequence>
<gene>
    <name evidence="5" type="primary">coaE</name>
    <name evidence="7" type="ORF">FHG85_07470</name>
</gene>
<keyword evidence="5 7" id="KW-0808">Transferase</keyword>
<dbReference type="KEGG" id="ttz:FHG85_07470"/>
<dbReference type="RefSeq" id="WP_173074523.1">
    <property type="nucleotide sequence ID" value="NZ_CP041345.1"/>
</dbReference>
<name>A0A7D4CRG8_9BACT</name>
<keyword evidence="4 5" id="KW-0173">Coenzyme A biosynthesis</keyword>
<comment type="function">
    <text evidence="5">Catalyzes the phosphorylation of the 3'-hydroxyl group of dephosphocoenzyme A to form coenzyme A.</text>
</comment>
<dbReference type="Pfam" id="PF01121">
    <property type="entry name" value="CoaE"/>
    <property type="match status" value="1"/>
</dbReference>
<evidence type="ECO:0000313" key="7">
    <source>
        <dbReference type="EMBL" id="QKG80105.1"/>
    </source>
</evidence>
<evidence type="ECO:0000256" key="2">
    <source>
        <dbReference type="ARBA" id="ARBA00022741"/>
    </source>
</evidence>
<dbReference type="NCBIfam" id="TIGR00152">
    <property type="entry name" value="dephospho-CoA kinase"/>
    <property type="match status" value="1"/>
</dbReference>
<evidence type="ECO:0000313" key="8">
    <source>
        <dbReference type="Proteomes" id="UP000500961"/>
    </source>
</evidence>